<reference evidence="1 2" key="2">
    <citation type="journal article" date="2008" name="Int. J. Syst. Evol. Microbiol.">
        <title>Methanocella paludicola gen. nov., sp. nov., a methane-producing archaeon, the first isolate of the lineage 'Rice Cluster I', and proposal of the new archaeal order Methanocellales ord. nov.</title>
        <authorList>
            <person name="Sakai S."/>
            <person name="Imachi H."/>
            <person name="Hanada S."/>
            <person name="Ohashi A."/>
            <person name="Harada H."/>
            <person name="Kamagata Y."/>
        </authorList>
    </citation>
    <scope>NUCLEOTIDE SEQUENCE [LARGE SCALE GENOMIC DNA]</scope>
    <source>
        <strain evidence="2">DSM 17711 / JCM 13418 / NBRC 101707 / SANAE</strain>
    </source>
</reference>
<keyword evidence="2" id="KW-1185">Reference proteome</keyword>
<organism evidence="1 2">
    <name type="scientific">Methanocella paludicola (strain DSM 17711 / JCM 13418 / NBRC 101707 / SANAE)</name>
    <dbReference type="NCBI Taxonomy" id="304371"/>
    <lineage>
        <taxon>Archaea</taxon>
        <taxon>Methanobacteriati</taxon>
        <taxon>Methanobacteriota</taxon>
        <taxon>Stenosarchaea group</taxon>
        <taxon>Methanomicrobia</taxon>
        <taxon>Methanocellales</taxon>
        <taxon>Methanocellaceae</taxon>
        <taxon>Methanocella</taxon>
    </lineage>
</organism>
<evidence type="ECO:0000313" key="2">
    <source>
        <dbReference type="Proteomes" id="UP000001882"/>
    </source>
</evidence>
<dbReference type="KEGG" id="mpd:MCP_0507"/>
<reference evidence="1 2" key="1">
    <citation type="journal article" date="2007" name="Appl. Environ. Microbiol.">
        <title>Isolation of key methanogens for global methane emission from rice paddy fields: a novel isolate affiliated with the clone cluster rice cluster I.</title>
        <authorList>
            <person name="Sakai S."/>
            <person name="Imachi H."/>
            <person name="Sekiguchi Y."/>
            <person name="Ohashi A."/>
            <person name="Harada H."/>
            <person name="Kamagata Y."/>
        </authorList>
    </citation>
    <scope>NUCLEOTIDE SEQUENCE [LARGE SCALE GENOMIC DNA]</scope>
    <source>
        <strain evidence="2">DSM 17711 / JCM 13418 / NBRC 101707 / SANAE</strain>
    </source>
</reference>
<dbReference type="STRING" id="304371.MCP_0507"/>
<dbReference type="Proteomes" id="UP000001882">
    <property type="component" value="Chromosome"/>
</dbReference>
<sequence length="51" mass="5585">MCTTGGMPADIEISEVKFKRYKCKDCDNKFKGAGKRPVCPSCGGEDVELIE</sequence>
<dbReference type="InParanoid" id="D1YVV7"/>
<evidence type="ECO:0000313" key="1">
    <source>
        <dbReference type="EMBL" id="BAI60579.1"/>
    </source>
</evidence>
<gene>
    <name evidence="1" type="ordered locus">MCP_0507</name>
</gene>
<dbReference type="RefSeq" id="WP_012899259.1">
    <property type="nucleotide sequence ID" value="NC_013665.1"/>
</dbReference>
<dbReference type="eggNOG" id="arCOG04838">
    <property type="taxonomic scope" value="Archaea"/>
</dbReference>
<reference evidence="2" key="3">
    <citation type="journal article" date="2011" name="PLoS ONE">
        <title>Genome sequence of a mesophilic hydrogenotrophic methanogen Methanocella paludicola, the first cultivated representative of the order Methanocellales.</title>
        <authorList>
            <person name="Sakai S."/>
            <person name="Takaki Y."/>
            <person name="Shimamura S."/>
            <person name="Sekine M."/>
            <person name="Tajima T."/>
            <person name="Kosugi H."/>
            <person name="Ichikawa N."/>
            <person name="Tasumi E."/>
            <person name="Hiraki A.T."/>
            <person name="Shimizu A."/>
            <person name="Kato Y."/>
            <person name="Nishiko R."/>
            <person name="Mori K."/>
            <person name="Fujita N."/>
            <person name="Imachi H."/>
            <person name="Takai K."/>
        </authorList>
    </citation>
    <scope>NUCLEOTIDE SEQUENCE [LARGE SCALE GENOMIC DNA]</scope>
    <source>
        <strain evidence="2">DSM 17711 / JCM 13418 / NBRC 101707 / SANAE</strain>
    </source>
</reference>
<dbReference type="OrthoDB" id="102288at2157"/>
<accession>D1YVV7</accession>
<dbReference type="EMBL" id="AP011532">
    <property type="protein sequence ID" value="BAI60579.1"/>
    <property type="molecule type" value="Genomic_DNA"/>
</dbReference>
<dbReference type="GeneID" id="43869864"/>
<protein>
    <recommendedName>
        <fullName evidence="3">Rubredoxin-like domain-containing protein</fullName>
    </recommendedName>
</protein>
<proteinExistence type="predicted"/>
<dbReference type="AlphaFoldDB" id="D1YVV7"/>
<evidence type="ECO:0008006" key="3">
    <source>
        <dbReference type="Google" id="ProtNLM"/>
    </source>
</evidence>
<name>D1YVV7_METPS</name>